<comment type="caution">
    <text evidence="1">The sequence shown here is derived from an EMBL/GenBank/DDBJ whole genome shotgun (WGS) entry which is preliminary data.</text>
</comment>
<name>A0A0F9D0U5_9ZZZZ</name>
<sequence>MKRFYYIKILGYLWMPKCKAAARRHLEAGSGPFQYDIDPENELDDLNDYISGNTGDFSSVLDFEIDRETIETTITKKGHTEQHNIEIIRPWKLEESQGDFWDCMSPSSGEEE</sequence>
<reference evidence="1" key="1">
    <citation type="journal article" date="2015" name="Nature">
        <title>Complex archaea that bridge the gap between prokaryotes and eukaryotes.</title>
        <authorList>
            <person name="Spang A."/>
            <person name="Saw J.H."/>
            <person name="Jorgensen S.L."/>
            <person name="Zaremba-Niedzwiedzka K."/>
            <person name="Martijn J."/>
            <person name="Lind A.E."/>
            <person name="van Eijk R."/>
            <person name="Schleper C."/>
            <person name="Guy L."/>
            <person name="Ettema T.J."/>
        </authorList>
    </citation>
    <scope>NUCLEOTIDE SEQUENCE</scope>
</reference>
<protein>
    <submittedName>
        <fullName evidence="1">Uncharacterized protein</fullName>
    </submittedName>
</protein>
<dbReference type="AlphaFoldDB" id="A0A0F9D0U5"/>
<dbReference type="EMBL" id="LAZR01033698">
    <property type="protein sequence ID" value="KKL47351.1"/>
    <property type="molecule type" value="Genomic_DNA"/>
</dbReference>
<evidence type="ECO:0000313" key="1">
    <source>
        <dbReference type="EMBL" id="KKL47351.1"/>
    </source>
</evidence>
<accession>A0A0F9D0U5</accession>
<proteinExistence type="predicted"/>
<organism evidence="1">
    <name type="scientific">marine sediment metagenome</name>
    <dbReference type="NCBI Taxonomy" id="412755"/>
    <lineage>
        <taxon>unclassified sequences</taxon>
        <taxon>metagenomes</taxon>
        <taxon>ecological metagenomes</taxon>
    </lineage>
</organism>
<gene>
    <name evidence="1" type="ORF">LCGC14_2336430</name>
</gene>